<name>A0A644SWF0_9ZZZZ</name>
<accession>A0A644SWF0</accession>
<evidence type="ECO:0008006" key="2">
    <source>
        <dbReference type="Google" id="ProtNLM"/>
    </source>
</evidence>
<comment type="caution">
    <text evidence="1">The sequence shown here is derived from an EMBL/GenBank/DDBJ whole genome shotgun (WGS) entry which is preliminary data.</text>
</comment>
<sequence length="449" mass="49073">MYENIIGQDEVCTALATEISRGSLPPALLFSGPPASGKLTTALETARALSCKEKGAWNCSCPDCAMHRRLGHPDLLLFGARSLPEEITVAKEFLFRIPSQASAYFFLRSLGKLSARFNPALWAGEESKLGKASALVESLNETADRIDPATIRANLDPETVKAVEAAYSDALALELLAPEAPVFMLRNMRIWAQLAPMGKRRTVIIENADKMQDSARNAMLKILEEPPDTVRFILLTSRRASMLATVLSRARLYSFSPRDGETSALILQRVLKTDERTESLKAFYESRMPFSPGQARALAEKLIGAILLDANWERTALGEYGQSLFELAAGSNGDMAGILDEISRQSKGFGARDKAMSGSFIRFLRALTRVFSDLLQESAGNKLLLTGIDRWSSLIRDAAIQHSSYNRNPDFLARLLAESFKDDAVNLKPHSPAEGYGAVLGPSGSGDKL</sequence>
<dbReference type="GO" id="GO:0006261">
    <property type="term" value="P:DNA-templated DNA replication"/>
    <property type="evidence" value="ECO:0007669"/>
    <property type="project" value="TreeGrafter"/>
</dbReference>
<dbReference type="InterPro" id="IPR027417">
    <property type="entry name" value="P-loop_NTPase"/>
</dbReference>
<dbReference type="AlphaFoldDB" id="A0A644SWF0"/>
<dbReference type="SUPFAM" id="SSF52540">
    <property type="entry name" value="P-loop containing nucleoside triphosphate hydrolases"/>
    <property type="match status" value="1"/>
</dbReference>
<dbReference type="Gene3D" id="3.40.50.300">
    <property type="entry name" value="P-loop containing nucleotide triphosphate hydrolases"/>
    <property type="match status" value="1"/>
</dbReference>
<protein>
    <recommendedName>
        <fullName evidence="2">DNA polymerase III</fullName>
    </recommendedName>
</protein>
<evidence type="ECO:0000313" key="1">
    <source>
        <dbReference type="EMBL" id="MPL59049.1"/>
    </source>
</evidence>
<dbReference type="PANTHER" id="PTHR11669:SF8">
    <property type="entry name" value="DNA POLYMERASE III SUBUNIT DELTA"/>
    <property type="match status" value="1"/>
</dbReference>
<dbReference type="Pfam" id="PF13177">
    <property type="entry name" value="DNA_pol3_delta2"/>
    <property type="match status" value="2"/>
</dbReference>
<gene>
    <name evidence="1" type="ORF">SDC9_04597</name>
</gene>
<dbReference type="EMBL" id="VSSQ01000008">
    <property type="protein sequence ID" value="MPL59049.1"/>
    <property type="molecule type" value="Genomic_DNA"/>
</dbReference>
<dbReference type="InterPro" id="IPR050238">
    <property type="entry name" value="DNA_Rep/Repair_Clamp_Loader"/>
</dbReference>
<proteinExistence type="predicted"/>
<organism evidence="1">
    <name type="scientific">bioreactor metagenome</name>
    <dbReference type="NCBI Taxonomy" id="1076179"/>
    <lineage>
        <taxon>unclassified sequences</taxon>
        <taxon>metagenomes</taxon>
        <taxon>ecological metagenomes</taxon>
    </lineage>
</organism>
<reference evidence="1" key="1">
    <citation type="submission" date="2019-08" db="EMBL/GenBank/DDBJ databases">
        <authorList>
            <person name="Kucharzyk K."/>
            <person name="Murdoch R.W."/>
            <person name="Higgins S."/>
            <person name="Loffler F."/>
        </authorList>
    </citation>
    <scope>NUCLEOTIDE SEQUENCE</scope>
</reference>
<dbReference type="PANTHER" id="PTHR11669">
    <property type="entry name" value="REPLICATION FACTOR C / DNA POLYMERASE III GAMMA-TAU SUBUNIT"/>
    <property type="match status" value="1"/>
</dbReference>